<feature type="domain" description="E3 ubiquitin ligase UBR4 C-terminal" evidence="1">
    <location>
        <begin position="26"/>
        <end position="79"/>
    </location>
</feature>
<dbReference type="AlphaFoldDB" id="A0AAD9KFY9"/>
<dbReference type="Pfam" id="PF13764">
    <property type="entry name" value="E3_UbLigase_R4"/>
    <property type="match status" value="1"/>
</dbReference>
<sequence length="124" mass="13503">MDFNRSVLPQSVTSSPTWTSTGQSYLSQSLPALHGLQQVSPTAVSHFQSYLDFNSFDSEHNHDEQIHIDCFCVIANGIEEFISKPGLPYALRLLTGLSSGHAKTQAVRVKSGQLMHDLTAAGSL</sequence>
<dbReference type="InterPro" id="IPR025704">
    <property type="entry name" value="E3_Ub_ligase_UBR4_C"/>
</dbReference>
<dbReference type="EMBL" id="JAODUO010001122">
    <property type="protein sequence ID" value="KAK2170944.1"/>
    <property type="molecule type" value="Genomic_DNA"/>
</dbReference>
<dbReference type="PANTHER" id="PTHR21725">
    <property type="entry name" value="E3 UBIQUITIN-PROTEIN LIGASE UBR4"/>
    <property type="match status" value="1"/>
</dbReference>
<gene>
    <name evidence="2" type="ORF">NP493_1122g00037</name>
</gene>
<comment type="caution">
    <text evidence="2">The sequence shown here is derived from an EMBL/GenBank/DDBJ whole genome shotgun (WGS) entry which is preliminary data.</text>
</comment>
<reference evidence="2" key="1">
    <citation type="journal article" date="2023" name="Mol. Biol. Evol.">
        <title>Third-Generation Sequencing Reveals the Adaptive Role of the Epigenome in Three Deep-Sea Polychaetes.</title>
        <authorList>
            <person name="Perez M."/>
            <person name="Aroh O."/>
            <person name="Sun Y."/>
            <person name="Lan Y."/>
            <person name="Juniper S.K."/>
            <person name="Young C.R."/>
            <person name="Angers B."/>
            <person name="Qian P.Y."/>
        </authorList>
    </citation>
    <scope>NUCLEOTIDE SEQUENCE</scope>
    <source>
        <strain evidence="2">R07B-5</strain>
    </source>
</reference>
<organism evidence="2 3">
    <name type="scientific">Ridgeia piscesae</name>
    <name type="common">Tubeworm</name>
    <dbReference type="NCBI Taxonomy" id="27915"/>
    <lineage>
        <taxon>Eukaryota</taxon>
        <taxon>Metazoa</taxon>
        <taxon>Spiralia</taxon>
        <taxon>Lophotrochozoa</taxon>
        <taxon>Annelida</taxon>
        <taxon>Polychaeta</taxon>
        <taxon>Sedentaria</taxon>
        <taxon>Canalipalpata</taxon>
        <taxon>Sabellida</taxon>
        <taxon>Siboglinidae</taxon>
        <taxon>Ridgeia</taxon>
    </lineage>
</organism>
<protein>
    <recommendedName>
        <fullName evidence="1">E3 ubiquitin ligase UBR4 C-terminal domain-containing protein</fullName>
    </recommendedName>
</protein>
<evidence type="ECO:0000313" key="2">
    <source>
        <dbReference type="EMBL" id="KAK2170944.1"/>
    </source>
</evidence>
<proteinExistence type="predicted"/>
<evidence type="ECO:0000313" key="3">
    <source>
        <dbReference type="Proteomes" id="UP001209878"/>
    </source>
</evidence>
<dbReference type="Proteomes" id="UP001209878">
    <property type="component" value="Unassembled WGS sequence"/>
</dbReference>
<accession>A0AAD9KFY9</accession>
<keyword evidence="3" id="KW-1185">Reference proteome</keyword>
<dbReference type="InterPro" id="IPR045189">
    <property type="entry name" value="UBR4-like"/>
</dbReference>
<dbReference type="PANTHER" id="PTHR21725:SF1">
    <property type="entry name" value="E3 UBIQUITIN-PROTEIN LIGASE UBR4"/>
    <property type="match status" value="1"/>
</dbReference>
<name>A0AAD9KFY9_RIDPI</name>
<evidence type="ECO:0000259" key="1">
    <source>
        <dbReference type="Pfam" id="PF13764"/>
    </source>
</evidence>